<comment type="caution">
    <text evidence="2">The sequence shown here is derived from an EMBL/GenBank/DDBJ whole genome shotgun (WGS) entry which is preliminary data.</text>
</comment>
<accession>A0A1Q3DJY3</accession>
<keyword evidence="3" id="KW-1185">Reference proteome</keyword>
<evidence type="ECO:0000313" key="2">
    <source>
        <dbReference type="EMBL" id="GAV92817.1"/>
    </source>
</evidence>
<reference evidence="3" key="1">
    <citation type="submission" date="2016-04" db="EMBL/GenBank/DDBJ databases">
        <title>Cephalotus genome sequencing.</title>
        <authorList>
            <person name="Fukushima K."/>
            <person name="Hasebe M."/>
            <person name="Fang X."/>
        </authorList>
    </citation>
    <scope>NUCLEOTIDE SEQUENCE [LARGE SCALE GENOMIC DNA]</scope>
    <source>
        <strain evidence="3">cv. St1</strain>
    </source>
</reference>
<dbReference type="AlphaFoldDB" id="A0A1Q3DJY3"/>
<feature type="region of interest" description="Disordered" evidence="1">
    <location>
        <begin position="32"/>
        <end position="51"/>
    </location>
</feature>
<sequence length="51" mass="5390">KHTFVLMARSDPSVSATLSKQLRATFRSVVSGVRGSNGRKGSLAISLRAST</sequence>
<organism evidence="2 3">
    <name type="scientific">Cephalotus follicularis</name>
    <name type="common">Albany pitcher plant</name>
    <dbReference type="NCBI Taxonomy" id="3775"/>
    <lineage>
        <taxon>Eukaryota</taxon>
        <taxon>Viridiplantae</taxon>
        <taxon>Streptophyta</taxon>
        <taxon>Embryophyta</taxon>
        <taxon>Tracheophyta</taxon>
        <taxon>Spermatophyta</taxon>
        <taxon>Magnoliopsida</taxon>
        <taxon>eudicotyledons</taxon>
        <taxon>Gunneridae</taxon>
        <taxon>Pentapetalae</taxon>
        <taxon>rosids</taxon>
        <taxon>fabids</taxon>
        <taxon>Oxalidales</taxon>
        <taxon>Cephalotaceae</taxon>
        <taxon>Cephalotus</taxon>
    </lineage>
</organism>
<protein>
    <submittedName>
        <fullName evidence="2">Uncharacterized protein</fullName>
    </submittedName>
</protein>
<dbReference type="InParanoid" id="A0A1Q3DJY3"/>
<dbReference type="EMBL" id="BDDD01011361">
    <property type="protein sequence ID" value="GAV92817.1"/>
    <property type="molecule type" value="Genomic_DNA"/>
</dbReference>
<evidence type="ECO:0000313" key="3">
    <source>
        <dbReference type="Proteomes" id="UP000187406"/>
    </source>
</evidence>
<name>A0A1Q3DJY3_CEPFO</name>
<proteinExistence type="predicted"/>
<feature type="non-terminal residue" evidence="2">
    <location>
        <position position="1"/>
    </location>
</feature>
<gene>
    <name evidence="2" type="ORF">CFOL_v3_36195</name>
</gene>
<evidence type="ECO:0000256" key="1">
    <source>
        <dbReference type="SAM" id="MobiDB-lite"/>
    </source>
</evidence>
<dbReference type="Proteomes" id="UP000187406">
    <property type="component" value="Unassembled WGS sequence"/>
</dbReference>